<dbReference type="GO" id="GO:0010181">
    <property type="term" value="F:FMN binding"/>
    <property type="evidence" value="ECO:0007669"/>
    <property type="project" value="InterPro"/>
</dbReference>
<sequence length="411" mass="44710">MEMKKVFLKSTLLLGSVFVLAACAGDDTATESTTEETSSVVESVSEETVEETVEEETTEEESVEEETTEEESVEEETSEEESVEEETSEEESVEEETSEEESVEEETSEEESVEEETSEEESVEEETSEEESVEEETSEEESVEEETSEEESVEEETSEEESVEESTEALVDGEYTAVSNEDENGWSVLHVITVEDGEITVSDFNYVNAEGDLKSEDEEYNTMMEEKSGVSAADAMVQLNEALVEAQSAEVDVVSGATGTSETFVKSTKALLAAAAEGNTDEINIDELSELQDGEYTLTTEADERGWAHQFTIVVEGGVITESKYDMVDADGNLKSEDEEYNTNMEEGSGTSFATAVEELNAALVEKQSLEGIEVVSGASSTSDSFLKYAELLLAAAAEGNTDPIEAELAE</sequence>
<feature type="signal peptide" evidence="2">
    <location>
        <begin position="1"/>
        <end position="21"/>
    </location>
</feature>
<dbReference type="GO" id="GO:0016020">
    <property type="term" value="C:membrane"/>
    <property type="evidence" value="ECO:0007669"/>
    <property type="project" value="InterPro"/>
</dbReference>
<dbReference type="Pfam" id="PF04205">
    <property type="entry name" value="FMN_bind"/>
    <property type="match status" value="1"/>
</dbReference>
<evidence type="ECO:0000313" key="4">
    <source>
        <dbReference type="EMBL" id="MRJ46727.1"/>
    </source>
</evidence>
<feature type="region of interest" description="Disordered" evidence="1">
    <location>
        <begin position="27"/>
        <end position="170"/>
    </location>
</feature>
<gene>
    <name evidence="4" type="ORF">GF867_03975</name>
</gene>
<dbReference type="RefSeq" id="WP_153831814.1">
    <property type="nucleotide sequence ID" value="NZ_WJQT01000003.1"/>
</dbReference>
<comment type="caution">
    <text evidence="4">The sequence shown here is derived from an EMBL/GenBank/DDBJ whole genome shotgun (WGS) entry which is preliminary data.</text>
</comment>
<dbReference type="AlphaFoldDB" id="A0A844C8D2"/>
<dbReference type="InterPro" id="IPR007329">
    <property type="entry name" value="FMN-bd"/>
</dbReference>
<evidence type="ECO:0000259" key="3">
    <source>
        <dbReference type="SMART" id="SM00900"/>
    </source>
</evidence>
<evidence type="ECO:0000256" key="2">
    <source>
        <dbReference type="SAM" id="SignalP"/>
    </source>
</evidence>
<feature type="chain" id="PRO_5038875429" evidence="2">
    <location>
        <begin position="22"/>
        <end position="411"/>
    </location>
</feature>
<protein>
    <submittedName>
        <fullName evidence="4">FMN-binding protein</fullName>
    </submittedName>
</protein>
<proteinExistence type="predicted"/>
<dbReference type="Gene3D" id="3.90.1010.20">
    <property type="match status" value="2"/>
</dbReference>
<evidence type="ECO:0000313" key="5">
    <source>
        <dbReference type="Proteomes" id="UP000440066"/>
    </source>
</evidence>
<feature type="compositionally biased region" description="Acidic residues" evidence="1">
    <location>
        <begin position="44"/>
        <end position="167"/>
    </location>
</feature>
<dbReference type="EMBL" id="WJQT01000003">
    <property type="protein sequence ID" value="MRJ46727.1"/>
    <property type="molecule type" value="Genomic_DNA"/>
</dbReference>
<name>A0A844C8D2_9LACT</name>
<dbReference type="SMART" id="SM00900">
    <property type="entry name" value="FMN_bind"/>
    <property type="match status" value="2"/>
</dbReference>
<evidence type="ECO:0000256" key="1">
    <source>
        <dbReference type="SAM" id="MobiDB-lite"/>
    </source>
</evidence>
<feature type="compositionally biased region" description="Low complexity" evidence="1">
    <location>
        <begin position="30"/>
        <end position="43"/>
    </location>
</feature>
<feature type="domain" description="FMN-binding" evidence="3">
    <location>
        <begin position="306"/>
        <end position="397"/>
    </location>
</feature>
<accession>A0A844C8D2</accession>
<feature type="domain" description="FMN-binding" evidence="3">
    <location>
        <begin position="185"/>
        <end position="275"/>
    </location>
</feature>
<dbReference type="Proteomes" id="UP000440066">
    <property type="component" value="Unassembled WGS sequence"/>
</dbReference>
<reference evidence="4 5" key="1">
    <citation type="submission" date="2019-11" db="EMBL/GenBank/DDBJ databases">
        <title>Characterisation of Fundicoccus ignavus gen. nov. sp. nov., a novel genus of the family Aerococcaceae from bulk tank milk.</title>
        <authorList>
            <person name="Siebert A."/>
            <person name="Huptas C."/>
            <person name="Wenning M."/>
            <person name="Scherer S."/>
            <person name="Doll E.V."/>
        </authorList>
    </citation>
    <scope>NUCLEOTIDE SEQUENCE [LARGE SCALE GENOMIC DNA]</scope>
    <source>
        <strain evidence="4 5">DSM 109652</strain>
    </source>
</reference>
<dbReference type="PROSITE" id="PS51257">
    <property type="entry name" value="PROKAR_LIPOPROTEIN"/>
    <property type="match status" value="1"/>
</dbReference>
<organism evidence="4 5">
    <name type="scientific">Fundicoccus ignavus</name>
    <dbReference type="NCBI Taxonomy" id="2664442"/>
    <lineage>
        <taxon>Bacteria</taxon>
        <taxon>Bacillati</taxon>
        <taxon>Bacillota</taxon>
        <taxon>Bacilli</taxon>
        <taxon>Lactobacillales</taxon>
        <taxon>Aerococcaceae</taxon>
        <taxon>Fundicoccus</taxon>
    </lineage>
</organism>
<keyword evidence="2" id="KW-0732">Signal</keyword>